<evidence type="ECO:0000313" key="9">
    <source>
        <dbReference type="EMBL" id="MTR81818.1"/>
    </source>
</evidence>
<reference evidence="10" key="1">
    <citation type="submission" date="2015-05" db="EMBL/GenBank/DDBJ databases">
        <authorList>
            <consortium name="Pathogen Informatics"/>
        </authorList>
    </citation>
    <scope>NUCLEOTIDE SEQUENCE [LARGE SCALE GENOMIC DNA]</scope>
    <source>
        <strain evidence="8 11">2789STDY5608863</strain>
        <strain evidence="10">M72</strain>
    </source>
</reference>
<evidence type="ECO:0000256" key="4">
    <source>
        <dbReference type="ARBA" id="ARBA00023125"/>
    </source>
</evidence>
<dbReference type="GO" id="GO:0030170">
    <property type="term" value="F:pyridoxal phosphate binding"/>
    <property type="evidence" value="ECO:0007669"/>
    <property type="project" value="InterPro"/>
</dbReference>
<dbReference type="Pfam" id="PF00392">
    <property type="entry name" value="GntR"/>
    <property type="match status" value="1"/>
</dbReference>
<dbReference type="SUPFAM" id="SSF53383">
    <property type="entry name" value="PLP-dependent transferases"/>
    <property type="match status" value="1"/>
</dbReference>
<sequence>MLTYNLEQRNDEPKYYYIYKMIRRDIERGKLKKGEKLPSKRSLAEHLGISLITVENAYQMLKDEGYIEPRERSGYYVCEIHVIGEMKEQNQQLHMLPEIPEEIEDGRLQNAALSSFPYSLYFKTVRSVITEYGEELLYRSPNEGCAILRNSIASYLLRYRGLFAQPEQIIIGSGAEHLYGTVVRILGADKIYGIEDPSYHQIRKVYEGTGAVCEMLPMGEDGIRSDVLAQTRADVLHVTPFHSFPSGVTATIGKRYEYLEWAREKHHFIVEDDFDSEFFMPGKPVETLFMLDDSSSVIYINTFSKSLSPSIRMGYMILPERLMERYKKTSGGFSCTVPVLEQYALAEFINKGYFEQHLSRVRRKQNHKMEV</sequence>
<dbReference type="GO" id="GO:0003700">
    <property type="term" value="F:DNA-binding transcription factor activity"/>
    <property type="evidence" value="ECO:0007669"/>
    <property type="project" value="InterPro"/>
</dbReference>
<dbReference type="GO" id="GO:0003677">
    <property type="term" value="F:DNA binding"/>
    <property type="evidence" value="ECO:0007669"/>
    <property type="project" value="UniProtKB-KW"/>
</dbReference>
<dbReference type="EMBL" id="CYXV01000003">
    <property type="protein sequence ID" value="CUM81663.1"/>
    <property type="molecule type" value="Genomic_DNA"/>
</dbReference>
<feature type="domain" description="HTH gntR-type" evidence="6">
    <location>
        <begin position="12"/>
        <end position="80"/>
    </location>
</feature>
<evidence type="ECO:0000256" key="3">
    <source>
        <dbReference type="ARBA" id="ARBA00023015"/>
    </source>
</evidence>
<dbReference type="InterPro" id="IPR015424">
    <property type="entry name" value="PyrdxlP-dep_Trfase"/>
</dbReference>
<dbReference type="Gene3D" id="3.40.640.10">
    <property type="entry name" value="Type I PLP-dependent aspartate aminotransferase-like (Major domain)"/>
    <property type="match status" value="1"/>
</dbReference>
<dbReference type="PROSITE" id="PS50949">
    <property type="entry name" value="HTH_GNTR"/>
    <property type="match status" value="1"/>
</dbReference>
<dbReference type="InterPro" id="IPR004839">
    <property type="entry name" value="Aminotransferase_I/II_large"/>
</dbReference>
<keyword evidence="3" id="KW-0805">Transcription regulation</keyword>
<dbReference type="InterPro" id="IPR036388">
    <property type="entry name" value="WH-like_DNA-bd_sf"/>
</dbReference>
<dbReference type="InterPro" id="IPR051446">
    <property type="entry name" value="HTH_trans_reg/aminotransferase"/>
</dbReference>
<evidence type="ECO:0000313" key="12">
    <source>
        <dbReference type="Proteomes" id="UP000446657"/>
    </source>
</evidence>
<protein>
    <submittedName>
        <fullName evidence="9">Aminotransferase class I/II-fold pyridoxal phosphate-dependent enzyme</fullName>
    </submittedName>
    <submittedName>
        <fullName evidence="8">HTH-type transcriptional regulatory protein gabR</fullName>
    </submittedName>
</protein>
<dbReference type="PANTHER" id="PTHR46577">
    <property type="entry name" value="HTH-TYPE TRANSCRIPTIONAL REGULATORY PROTEIN GABR"/>
    <property type="match status" value="1"/>
</dbReference>
<reference evidence="7" key="2">
    <citation type="submission" date="2015-05" db="EMBL/GenBank/DDBJ databases">
        <authorList>
            <person name="Wang D.B."/>
            <person name="Wang M."/>
        </authorList>
    </citation>
    <scope>NUCLEOTIDE SEQUENCE [LARGE SCALE GENOMIC DNA]</scope>
    <source>
        <strain evidence="7">M72</strain>
    </source>
</reference>
<dbReference type="InterPro" id="IPR000524">
    <property type="entry name" value="Tscrpt_reg_HTH_GntR"/>
</dbReference>
<dbReference type="PANTHER" id="PTHR46577:SF1">
    <property type="entry name" value="HTH-TYPE TRANSCRIPTIONAL REGULATORY PROTEIN GABR"/>
    <property type="match status" value="1"/>
</dbReference>
<reference evidence="9 12" key="3">
    <citation type="journal article" date="2019" name="Nat. Med.">
        <title>A library of human gut bacterial isolates paired with longitudinal multiomics data enables mechanistic microbiome research.</title>
        <authorList>
            <person name="Poyet M."/>
            <person name="Groussin M."/>
            <person name="Gibbons S.M."/>
            <person name="Avila-Pacheco J."/>
            <person name="Jiang X."/>
            <person name="Kearney S.M."/>
            <person name="Perrotta A.R."/>
            <person name="Berdy B."/>
            <person name="Zhao S."/>
            <person name="Lieberman T.D."/>
            <person name="Swanson P.K."/>
            <person name="Smith M."/>
            <person name="Roesemann S."/>
            <person name="Alexander J.E."/>
            <person name="Rich S.A."/>
            <person name="Livny J."/>
            <person name="Vlamakis H."/>
            <person name="Clish C."/>
            <person name="Bullock K."/>
            <person name="Deik A."/>
            <person name="Scott J."/>
            <person name="Pierce K.A."/>
            <person name="Xavier R.J."/>
            <person name="Alm E.J."/>
        </authorList>
    </citation>
    <scope>NUCLEOTIDE SEQUENCE [LARGE SCALE GENOMIC DNA]</scope>
    <source>
        <strain evidence="9 12">BIOML-A1</strain>
    </source>
</reference>
<dbReference type="Proteomes" id="UP000049979">
    <property type="component" value="Unassembled WGS sequence"/>
</dbReference>
<accession>A0A0M6WPC4</accession>
<dbReference type="GO" id="GO:0008483">
    <property type="term" value="F:transaminase activity"/>
    <property type="evidence" value="ECO:0007669"/>
    <property type="project" value="UniProtKB-KW"/>
</dbReference>
<keyword evidence="10" id="KW-1185">Reference proteome</keyword>
<organism evidence="7 10">
    <name type="scientific">Roseburia faecis</name>
    <dbReference type="NCBI Taxonomy" id="301302"/>
    <lineage>
        <taxon>Bacteria</taxon>
        <taxon>Bacillati</taxon>
        <taxon>Bacillota</taxon>
        <taxon>Clostridia</taxon>
        <taxon>Lachnospirales</taxon>
        <taxon>Lachnospiraceae</taxon>
        <taxon>Roseburia</taxon>
    </lineage>
</organism>
<evidence type="ECO:0000256" key="2">
    <source>
        <dbReference type="ARBA" id="ARBA00022898"/>
    </source>
</evidence>
<evidence type="ECO:0000259" key="6">
    <source>
        <dbReference type="PROSITE" id="PS50949"/>
    </source>
</evidence>
<dbReference type="STRING" id="301302.ERS852420_00855"/>
<gene>
    <name evidence="8" type="primary">gabR_1</name>
    <name evidence="8" type="ORF">ERS852420_00855</name>
    <name evidence="9" type="ORF">GMD30_08905</name>
    <name evidence="7" type="ORF">M72_29441</name>
</gene>
<dbReference type="InterPro" id="IPR036390">
    <property type="entry name" value="WH_DNA-bd_sf"/>
</dbReference>
<dbReference type="Proteomes" id="UP000446657">
    <property type="component" value="Unassembled WGS sequence"/>
</dbReference>
<dbReference type="SUPFAM" id="SSF46785">
    <property type="entry name" value="Winged helix' DNA-binding domain"/>
    <property type="match status" value="1"/>
</dbReference>
<dbReference type="RefSeq" id="WP_022046806.1">
    <property type="nucleotide sequence ID" value="NZ_CP173697.1"/>
</dbReference>
<dbReference type="Gene3D" id="1.10.10.10">
    <property type="entry name" value="Winged helix-like DNA-binding domain superfamily/Winged helix DNA-binding domain"/>
    <property type="match status" value="1"/>
</dbReference>
<dbReference type="Pfam" id="PF00155">
    <property type="entry name" value="Aminotran_1_2"/>
    <property type="match status" value="1"/>
</dbReference>
<keyword evidence="2" id="KW-0663">Pyridoxal phosphate</keyword>
<dbReference type="AlphaFoldDB" id="A0A0M6WPC4"/>
<keyword evidence="5" id="KW-0804">Transcription</keyword>
<dbReference type="EMBL" id="CVRR01000023">
    <property type="protein sequence ID" value="CRL39338.1"/>
    <property type="molecule type" value="Genomic_DNA"/>
</dbReference>
<dbReference type="CDD" id="cd00609">
    <property type="entry name" value="AAT_like"/>
    <property type="match status" value="1"/>
</dbReference>
<dbReference type="EMBL" id="WNAL01000016">
    <property type="protein sequence ID" value="MTR81818.1"/>
    <property type="molecule type" value="Genomic_DNA"/>
</dbReference>
<name>A0A0M6WPC4_9FIRM</name>
<dbReference type="SMART" id="SM00345">
    <property type="entry name" value="HTH_GNTR"/>
    <property type="match status" value="1"/>
</dbReference>
<dbReference type="CDD" id="cd07377">
    <property type="entry name" value="WHTH_GntR"/>
    <property type="match status" value="1"/>
</dbReference>
<dbReference type="InterPro" id="IPR015421">
    <property type="entry name" value="PyrdxlP-dep_Trfase_major"/>
</dbReference>
<dbReference type="OrthoDB" id="9808770at2"/>
<evidence type="ECO:0000313" key="7">
    <source>
        <dbReference type="EMBL" id="CRL39338.1"/>
    </source>
</evidence>
<keyword evidence="9" id="KW-0032">Aminotransferase</keyword>
<evidence type="ECO:0000256" key="5">
    <source>
        <dbReference type="ARBA" id="ARBA00023163"/>
    </source>
</evidence>
<dbReference type="Proteomes" id="UP000095495">
    <property type="component" value="Unassembled WGS sequence"/>
</dbReference>
<dbReference type="GeneID" id="99748417"/>
<keyword evidence="9" id="KW-0808">Transferase</keyword>
<keyword evidence="4" id="KW-0238">DNA-binding</keyword>
<evidence type="ECO:0000313" key="8">
    <source>
        <dbReference type="EMBL" id="CUM81663.1"/>
    </source>
</evidence>
<evidence type="ECO:0000313" key="11">
    <source>
        <dbReference type="Proteomes" id="UP000095495"/>
    </source>
</evidence>
<evidence type="ECO:0000256" key="1">
    <source>
        <dbReference type="ARBA" id="ARBA00005384"/>
    </source>
</evidence>
<proteinExistence type="inferred from homology"/>
<comment type="similarity">
    <text evidence="1">In the C-terminal section; belongs to the class-I pyridoxal-phosphate-dependent aminotransferase family.</text>
</comment>
<evidence type="ECO:0000313" key="10">
    <source>
        <dbReference type="Proteomes" id="UP000049979"/>
    </source>
</evidence>